<evidence type="ECO:0000313" key="1">
    <source>
        <dbReference type="EMBL" id="TDB92700.1"/>
    </source>
</evidence>
<reference evidence="1 2" key="1">
    <citation type="submission" date="2019-02" db="EMBL/GenBank/DDBJ databases">
        <title>Draft genome sequences of novel Actinobacteria.</title>
        <authorList>
            <person name="Sahin N."/>
            <person name="Ay H."/>
            <person name="Saygin H."/>
        </authorList>
    </citation>
    <scope>NUCLEOTIDE SEQUENCE [LARGE SCALE GENOMIC DNA]</scope>
    <source>
        <strain evidence="1 2">KC201</strain>
    </source>
</reference>
<accession>A0A4R4MB03</accession>
<proteinExistence type="predicted"/>
<dbReference type="OrthoDB" id="4119890at2"/>
<dbReference type="EMBL" id="SMJZ01000429">
    <property type="protein sequence ID" value="TDB92700.1"/>
    <property type="molecule type" value="Genomic_DNA"/>
</dbReference>
<dbReference type="Proteomes" id="UP000295157">
    <property type="component" value="Unassembled WGS sequence"/>
</dbReference>
<gene>
    <name evidence="1" type="ORF">E1267_43750</name>
</gene>
<feature type="non-terminal residue" evidence="1">
    <location>
        <position position="67"/>
    </location>
</feature>
<organism evidence="1 2">
    <name type="scientific">Nonomuraea longispora</name>
    <dbReference type="NCBI Taxonomy" id="1848320"/>
    <lineage>
        <taxon>Bacteria</taxon>
        <taxon>Bacillati</taxon>
        <taxon>Actinomycetota</taxon>
        <taxon>Actinomycetes</taxon>
        <taxon>Streptosporangiales</taxon>
        <taxon>Streptosporangiaceae</taxon>
        <taxon>Nonomuraea</taxon>
    </lineage>
</organism>
<dbReference type="AlphaFoldDB" id="A0A4R4MB03"/>
<name>A0A4R4MB03_9ACTN</name>
<keyword evidence="2" id="KW-1185">Reference proteome</keyword>
<protein>
    <submittedName>
        <fullName evidence="1">Uncharacterized protein</fullName>
    </submittedName>
</protein>
<evidence type="ECO:0000313" key="2">
    <source>
        <dbReference type="Proteomes" id="UP000295157"/>
    </source>
</evidence>
<sequence>MSPPVRLTEIDVPGDGRAAGQAYGEAARPLVLRHHELIVSGLGLAAARDRAMEFRAVTEAVAPDLAA</sequence>
<dbReference type="RefSeq" id="WP_132342212.1">
    <property type="nucleotide sequence ID" value="NZ_SMJZ01000429.1"/>
</dbReference>
<comment type="caution">
    <text evidence="1">The sequence shown here is derived from an EMBL/GenBank/DDBJ whole genome shotgun (WGS) entry which is preliminary data.</text>
</comment>